<feature type="compositionally biased region" description="Basic and acidic residues" evidence="1">
    <location>
        <begin position="261"/>
        <end position="270"/>
    </location>
</feature>
<dbReference type="AlphaFoldDB" id="A0A8T0MGK7"/>
<comment type="caution">
    <text evidence="2">The sequence shown here is derived from an EMBL/GenBank/DDBJ whole genome shotgun (WGS) entry which is preliminary data.</text>
</comment>
<feature type="compositionally biased region" description="Basic and acidic residues" evidence="1">
    <location>
        <begin position="159"/>
        <end position="172"/>
    </location>
</feature>
<keyword evidence="3" id="KW-1185">Reference proteome</keyword>
<sequence length="328" mass="36786">MSLHGAPAPAPRRARQVRPRQGPHRRQPRRLFLRGPRWRRRLRGAHREAPPEAQLLHVEHRDQGAVRRGPPGGRRGAVRRHARLAHAARAAHAPVGVRGVRAPGQAVVLERHDAGAGRARALARSDRLVLRAEIAQPVPRQRHLHRGPNGLRALRHARRGEGRVRINGDRARLGAGDRALRLPRRRARPRRAAPRGGGRDPGDADGARRGRLGRAALRVPTARRRRTGRARGARGRAVRPAGQRRVRAGRERGGARRGRRGREGADEGGRRGQGARVQHDRGERRRARVFELVQWQSMIRDYGGKSVQLFALKKHTIVRMPYAYIVQI</sequence>
<reference evidence="2" key="1">
    <citation type="submission" date="2020-05" db="EMBL/GenBank/DDBJ databases">
        <title>WGS assembly of Panicum virgatum.</title>
        <authorList>
            <person name="Lovell J.T."/>
            <person name="Jenkins J."/>
            <person name="Shu S."/>
            <person name="Juenger T.E."/>
            <person name="Schmutz J."/>
        </authorList>
    </citation>
    <scope>NUCLEOTIDE SEQUENCE</scope>
    <source>
        <strain evidence="2">AP13</strain>
    </source>
</reference>
<accession>A0A8T0MGK7</accession>
<evidence type="ECO:0000256" key="1">
    <source>
        <dbReference type="SAM" id="MobiDB-lite"/>
    </source>
</evidence>
<gene>
    <name evidence="2" type="ORF">PVAP13_9NG192473</name>
</gene>
<proteinExistence type="predicted"/>
<feature type="region of interest" description="Disordered" evidence="1">
    <location>
        <begin position="45"/>
        <end position="76"/>
    </location>
</feature>
<dbReference type="Proteomes" id="UP000823388">
    <property type="component" value="Chromosome 9N"/>
</dbReference>
<evidence type="ECO:0000313" key="2">
    <source>
        <dbReference type="EMBL" id="KAG2536501.1"/>
    </source>
</evidence>
<feature type="compositionally biased region" description="Basic residues" evidence="1">
    <location>
        <begin position="12"/>
        <end position="29"/>
    </location>
</feature>
<name>A0A8T0MGK7_PANVG</name>
<feature type="region of interest" description="Disordered" evidence="1">
    <location>
        <begin position="156"/>
        <end position="282"/>
    </location>
</feature>
<feature type="compositionally biased region" description="Basic residues" evidence="1">
    <location>
        <begin position="181"/>
        <end position="193"/>
    </location>
</feature>
<organism evidence="2 3">
    <name type="scientific">Panicum virgatum</name>
    <name type="common">Blackwell switchgrass</name>
    <dbReference type="NCBI Taxonomy" id="38727"/>
    <lineage>
        <taxon>Eukaryota</taxon>
        <taxon>Viridiplantae</taxon>
        <taxon>Streptophyta</taxon>
        <taxon>Embryophyta</taxon>
        <taxon>Tracheophyta</taxon>
        <taxon>Spermatophyta</taxon>
        <taxon>Magnoliopsida</taxon>
        <taxon>Liliopsida</taxon>
        <taxon>Poales</taxon>
        <taxon>Poaceae</taxon>
        <taxon>PACMAD clade</taxon>
        <taxon>Panicoideae</taxon>
        <taxon>Panicodae</taxon>
        <taxon>Paniceae</taxon>
        <taxon>Panicinae</taxon>
        <taxon>Panicum</taxon>
        <taxon>Panicum sect. Hiantes</taxon>
    </lineage>
</organism>
<dbReference type="EMBL" id="CM029054">
    <property type="protein sequence ID" value="KAG2536501.1"/>
    <property type="molecule type" value="Genomic_DNA"/>
</dbReference>
<feature type="compositionally biased region" description="Basic residues" evidence="1">
    <location>
        <begin position="221"/>
        <end position="247"/>
    </location>
</feature>
<protein>
    <submittedName>
        <fullName evidence="2">Uncharacterized protein</fullName>
    </submittedName>
</protein>
<feature type="compositionally biased region" description="Basic and acidic residues" evidence="1">
    <location>
        <begin position="197"/>
        <end position="208"/>
    </location>
</feature>
<feature type="region of interest" description="Disordered" evidence="1">
    <location>
        <begin position="1"/>
        <end position="29"/>
    </location>
</feature>
<evidence type="ECO:0000313" key="3">
    <source>
        <dbReference type="Proteomes" id="UP000823388"/>
    </source>
</evidence>